<keyword evidence="2" id="KW-1185">Reference proteome</keyword>
<comment type="caution">
    <text evidence="1">The sequence shown here is derived from an EMBL/GenBank/DDBJ whole genome shotgun (WGS) entry which is preliminary data.</text>
</comment>
<evidence type="ECO:0000313" key="1">
    <source>
        <dbReference type="EMBL" id="KAI3778687.1"/>
    </source>
</evidence>
<protein>
    <submittedName>
        <fullName evidence="1">Uncharacterized protein</fullName>
    </submittedName>
</protein>
<reference evidence="2" key="1">
    <citation type="journal article" date="2022" name="Mol. Ecol. Resour.">
        <title>The genomes of chicory, endive, great burdock and yacon provide insights into Asteraceae palaeo-polyploidization history and plant inulin production.</title>
        <authorList>
            <person name="Fan W."/>
            <person name="Wang S."/>
            <person name="Wang H."/>
            <person name="Wang A."/>
            <person name="Jiang F."/>
            <person name="Liu H."/>
            <person name="Zhao H."/>
            <person name="Xu D."/>
            <person name="Zhang Y."/>
        </authorList>
    </citation>
    <scope>NUCLEOTIDE SEQUENCE [LARGE SCALE GENOMIC DNA]</scope>
    <source>
        <strain evidence="2">cv. Punajuju</strain>
    </source>
</reference>
<organism evidence="1 2">
    <name type="scientific">Cichorium intybus</name>
    <name type="common">Chicory</name>
    <dbReference type="NCBI Taxonomy" id="13427"/>
    <lineage>
        <taxon>Eukaryota</taxon>
        <taxon>Viridiplantae</taxon>
        <taxon>Streptophyta</taxon>
        <taxon>Embryophyta</taxon>
        <taxon>Tracheophyta</taxon>
        <taxon>Spermatophyta</taxon>
        <taxon>Magnoliopsida</taxon>
        <taxon>eudicotyledons</taxon>
        <taxon>Gunneridae</taxon>
        <taxon>Pentapetalae</taxon>
        <taxon>asterids</taxon>
        <taxon>campanulids</taxon>
        <taxon>Asterales</taxon>
        <taxon>Asteraceae</taxon>
        <taxon>Cichorioideae</taxon>
        <taxon>Cichorieae</taxon>
        <taxon>Cichoriinae</taxon>
        <taxon>Cichorium</taxon>
    </lineage>
</organism>
<dbReference type="EMBL" id="CM042010">
    <property type="protein sequence ID" value="KAI3778687.1"/>
    <property type="molecule type" value="Genomic_DNA"/>
</dbReference>
<name>A0ACB9G5J8_CICIN</name>
<reference evidence="1 2" key="2">
    <citation type="journal article" date="2022" name="Mol. Ecol. Resour.">
        <title>The genomes of chicory, endive, great burdock and yacon provide insights into Asteraceae paleo-polyploidization history and plant inulin production.</title>
        <authorList>
            <person name="Fan W."/>
            <person name="Wang S."/>
            <person name="Wang H."/>
            <person name="Wang A."/>
            <person name="Jiang F."/>
            <person name="Liu H."/>
            <person name="Zhao H."/>
            <person name="Xu D."/>
            <person name="Zhang Y."/>
        </authorList>
    </citation>
    <scope>NUCLEOTIDE SEQUENCE [LARGE SCALE GENOMIC DNA]</scope>
    <source>
        <strain evidence="2">cv. Punajuju</strain>
        <tissue evidence="1">Leaves</tissue>
    </source>
</reference>
<accession>A0ACB9G5J8</accession>
<gene>
    <name evidence="1" type="ORF">L2E82_08070</name>
</gene>
<proteinExistence type="predicted"/>
<sequence length="83" mass="8756">MNKNNRRMGIRMKKVVVGAVAANGLIHSFRNHVERLIDSPPVAGVEGEIGLSGEDVEGVDGGEMIEDDNGEHGFKICAAAVVA</sequence>
<dbReference type="Proteomes" id="UP001055811">
    <property type="component" value="Linkage Group LG02"/>
</dbReference>
<evidence type="ECO:0000313" key="2">
    <source>
        <dbReference type="Proteomes" id="UP001055811"/>
    </source>
</evidence>